<keyword evidence="2" id="KW-1185">Reference proteome</keyword>
<protein>
    <submittedName>
        <fullName evidence="1">Uncharacterized protein</fullName>
    </submittedName>
</protein>
<sequence>MEWTSFTVSISSVLSLPEEVKSPWNMRSRRSLGLIGVFAAGSEPRSGDPDFVIATGAGSGSNYVIGSKDVSGSTDAICLDAFDRFAILL</sequence>
<dbReference type="EMBL" id="CCYD01002939">
    <property type="protein sequence ID" value="CEG48507.1"/>
    <property type="molecule type" value="Genomic_DNA"/>
</dbReference>
<dbReference type="RefSeq" id="XP_024584876.1">
    <property type="nucleotide sequence ID" value="XM_024719593.1"/>
</dbReference>
<accession>A0A0N7L802</accession>
<dbReference type="GeneID" id="36401381"/>
<evidence type="ECO:0000313" key="2">
    <source>
        <dbReference type="Proteomes" id="UP000054928"/>
    </source>
</evidence>
<evidence type="ECO:0000313" key="1">
    <source>
        <dbReference type="EMBL" id="CEG48507.1"/>
    </source>
</evidence>
<dbReference type="AlphaFoldDB" id="A0A0N7L802"/>
<proteinExistence type="predicted"/>
<name>A0A0N7L802_PLAHL</name>
<dbReference type="Proteomes" id="UP000054928">
    <property type="component" value="Unassembled WGS sequence"/>
</dbReference>
<organism evidence="1 2">
    <name type="scientific">Plasmopara halstedii</name>
    <name type="common">Downy mildew of sunflower</name>
    <dbReference type="NCBI Taxonomy" id="4781"/>
    <lineage>
        <taxon>Eukaryota</taxon>
        <taxon>Sar</taxon>
        <taxon>Stramenopiles</taxon>
        <taxon>Oomycota</taxon>
        <taxon>Peronosporomycetes</taxon>
        <taxon>Peronosporales</taxon>
        <taxon>Peronosporaceae</taxon>
        <taxon>Plasmopara</taxon>
    </lineage>
</organism>
<reference evidence="2" key="1">
    <citation type="submission" date="2014-09" db="EMBL/GenBank/DDBJ databases">
        <authorList>
            <person name="Sharma Rahul"/>
            <person name="Thines Marco"/>
        </authorList>
    </citation>
    <scope>NUCLEOTIDE SEQUENCE [LARGE SCALE GENOMIC DNA]</scope>
</reference>